<protein>
    <recommendedName>
        <fullName evidence="3">Peptidase S8/S53 domain-containing protein</fullName>
    </recommendedName>
</protein>
<evidence type="ECO:0000256" key="1">
    <source>
        <dbReference type="ARBA" id="ARBA00022801"/>
    </source>
</evidence>
<dbReference type="PROSITE" id="PS00136">
    <property type="entry name" value="SUBTILASE_ASP"/>
    <property type="match status" value="1"/>
</dbReference>
<keyword evidence="1" id="KW-0378">Hydrolase</keyword>
<evidence type="ECO:0000313" key="5">
    <source>
        <dbReference type="Proteomes" id="UP001642482"/>
    </source>
</evidence>
<dbReference type="Proteomes" id="UP001642482">
    <property type="component" value="Unassembled WGS sequence"/>
</dbReference>
<dbReference type="InterPro" id="IPR036852">
    <property type="entry name" value="Peptidase_S8/S53_dom_sf"/>
</dbReference>
<organism evidence="4 5">
    <name type="scientific">Sporothrix eucalyptigena</name>
    <dbReference type="NCBI Taxonomy" id="1812306"/>
    <lineage>
        <taxon>Eukaryota</taxon>
        <taxon>Fungi</taxon>
        <taxon>Dikarya</taxon>
        <taxon>Ascomycota</taxon>
        <taxon>Pezizomycotina</taxon>
        <taxon>Sordariomycetes</taxon>
        <taxon>Sordariomycetidae</taxon>
        <taxon>Ophiostomatales</taxon>
        <taxon>Ophiostomataceae</taxon>
        <taxon>Sporothrix</taxon>
    </lineage>
</organism>
<proteinExistence type="inferred from homology"/>
<dbReference type="SUPFAM" id="SSF52743">
    <property type="entry name" value="Subtilisin-like"/>
    <property type="match status" value="1"/>
</dbReference>
<accession>A0ABP0B9K9</accession>
<dbReference type="PROSITE" id="PS51892">
    <property type="entry name" value="SUBTILASE"/>
    <property type="match status" value="1"/>
</dbReference>
<keyword evidence="5" id="KW-1185">Reference proteome</keyword>
<dbReference type="EMBL" id="CAWUHD010000019">
    <property type="protein sequence ID" value="CAK7216195.1"/>
    <property type="molecule type" value="Genomic_DNA"/>
</dbReference>
<comment type="caution">
    <text evidence="2">Lacks conserved residue(s) required for the propagation of feature annotation.</text>
</comment>
<feature type="domain" description="Peptidase S8/S53" evidence="3">
    <location>
        <begin position="16"/>
        <end position="95"/>
    </location>
</feature>
<name>A0ABP0B9K9_9PEZI</name>
<comment type="similarity">
    <text evidence="2">Belongs to the peptidase S8 family.</text>
</comment>
<evidence type="ECO:0000313" key="4">
    <source>
        <dbReference type="EMBL" id="CAK7216195.1"/>
    </source>
</evidence>
<dbReference type="InterPro" id="IPR023827">
    <property type="entry name" value="Peptidase_S8_Asp-AS"/>
</dbReference>
<reference evidence="4 5" key="1">
    <citation type="submission" date="2024-01" db="EMBL/GenBank/DDBJ databases">
        <authorList>
            <person name="Allen C."/>
            <person name="Tagirdzhanova G."/>
        </authorList>
    </citation>
    <scope>NUCLEOTIDE SEQUENCE [LARGE SCALE GENOMIC DNA]</scope>
</reference>
<comment type="caution">
    <text evidence="4">The sequence shown here is derived from an EMBL/GenBank/DDBJ whole genome shotgun (WGS) entry which is preliminary data.</text>
</comment>
<sequence length="103" mass="11355">MLNLELLQSGDEGHMRIAIIDTGINTSHVDMKAAMVHKQIVKLCDWTNDSHGVEVQEMEDHSGHGTLVASIILDLAPNVELYIARVTTGPKMTDKEAEYIAEV</sequence>
<dbReference type="Gene3D" id="3.40.50.200">
    <property type="entry name" value="Peptidase S8/S53 domain"/>
    <property type="match status" value="1"/>
</dbReference>
<evidence type="ECO:0000256" key="2">
    <source>
        <dbReference type="PROSITE-ProRule" id="PRU01240"/>
    </source>
</evidence>
<evidence type="ECO:0000259" key="3">
    <source>
        <dbReference type="Pfam" id="PF00082"/>
    </source>
</evidence>
<dbReference type="InterPro" id="IPR000209">
    <property type="entry name" value="Peptidase_S8/S53_dom"/>
</dbReference>
<gene>
    <name evidence="4" type="ORF">SEUCBS140593_002793</name>
</gene>
<dbReference type="Pfam" id="PF00082">
    <property type="entry name" value="Peptidase_S8"/>
    <property type="match status" value="1"/>
</dbReference>